<accession>A0ABS9CCW0</accession>
<dbReference type="Pfam" id="PF19555">
    <property type="entry name" value="DUF6078"/>
    <property type="match status" value="1"/>
</dbReference>
<dbReference type="InterPro" id="IPR045724">
    <property type="entry name" value="DUF6078"/>
</dbReference>
<sequence length="153" mass="17877">MKTQPIETQTVKRLITDQWAFCFNTQCPLASQCFRQISMQYKDADFHQGLAIYPDAVNNGDCHYFVRLKMVKTAWGMHNMLKHVECGKIGEVRQQLINYLGSISTFYRYNRGEKHLSSEQQQAIVGMLKDKGCSYVTFDHYEDEYMLTDQPIE</sequence>
<proteinExistence type="predicted"/>
<protein>
    <submittedName>
        <fullName evidence="1">Uncharacterized protein</fullName>
    </submittedName>
</protein>
<evidence type="ECO:0000313" key="2">
    <source>
        <dbReference type="Proteomes" id="UP001200470"/>
    </source>
</evidence>
<keyword evidence="2" id="KW-1185">Reference proteome</keyword>
<comment type="caution">
    <text evidence="1">The sequence shown here is derived from an EMBL/GenBank/DDBJ whole genome shotgun (WGS) entry which is preliminary data.</text>
</comment>
<name>A0ABS9CCW0_9BACT</name>
<dbReference type="EMBL" id="JADYTN010000001">
    <property type="protein sequence ID" value="MCF2562670.1"/>
    <property type="molecule type" value="Genomic_DNA"/>
</dbReference>
<gene>
    <name evidence="1" type="ORF">I6E12_00875</name>
</gene>
<dbReference type="Proteomes" id="UP001200470">
    <property type="component" value="Unassembled WGS sequence"/>
</dbReference>
<organism evidence="1 2">
    <name type="scientific">Xylanibacter brevis</name>
    <dbReference type="NCBI Taxonomy" id="83231"/>
    <lineage>
        <taxon>Bacteria</taxon>
        <taxon>Pseudomonadati</taxon>
        <taxon>Bacteroidota</taxon>
        <taxon>Bacteroidia</taxon>
        <taxon>Bacteroidales</taxon>
        <taxon>Prevotellaceae</taxon>
        <taxon>Xylanibacter</taxon>
    </lineage>
</organism>
<reference evidence="1 2" key="1">
    <citation type="submission" date="2020-12" db="EMBL/GenBank/DDBJ databases">
        <title>Whole genome sequences of gut porcine anaerobes.</title>
        <authorList>
            <person name="Kubasova T."/>
            <person name="Jahodarova E."/>
            <person name="Rychlik I."/>
        </authorList>
    </citation>
    <scope>NUCLEOTIDE SEQUENCE [LARGE SCALE GENOMIC DNA]</scope>
    <source>
        <strain evidence="1 2">An925</strain>
    </source>
</reference>
<evidence type="ECO:0000313" key="1">
    <source>
        <dbReference type="EMBL" id="MCF2562670.1"/>
    </source>
</evidence>
<dbReference type="RefSeq" id="WP_301637275.1">
    <property type="nucleotide sequence ID" value="NZ_JADYTN010000001.1"/>
</dbReference>